<name>A0A395T561_9HYPO</name>
<feature type="transmembrane region" description="Helical" evidence="8">
    <location>
        <begin position="137"/>
        <end position="159"/>
    </location>
</feature>
<feature type="transmembrane region" description="Helical" evidence="8">
    <location>
        <begin position="267"/>
        <end position="284"/>
    </location>
</feature>
<dbReference type="PANTHER" id="PTHR23501">
    <property type="entry name" value="MAJOR FACILITATOR SUPERFAMILY"/>
    <property type="match status" value="1"/>
</dbReference>
<feature type="transmembrane region" description="Helical" evidence="8">
    <location>
        <begin position="77"/>
        <end position="99"/>
    </location>
</feature>
<comment type="caution">
    <text evidence="10">The sequence shown here is derived from an EMBL/GenBank/DDBJ whole genome shotgun (WGS) entry which is preliminary data.</text>
</comment>
<dbReference type="EMBL" id="PXOG01000039">
    <property type="protein sequence ID" value="RGP79884.1"/>
    <property type="molecule type" value="Genomic_DNA"/>
</dbReference>
<feature type="compositionally biased region" description="Polar residues" evidence="7">
    <location>
        <begin position="8"/>
        <end position="25"/>
    </location>
</feature>
<keyword evidence="4 8" id="KW-1133">Transmembrane helix</keyword>
<feature type="transmembrane region" description="Helical" evidence="8">
    <location>
        <begin position="165"/>
        <end position="187"/>
    </location>
</feature>
<reference evidence="10 11" key="1">
    <citation type="journal article" date="2018" name="PLoS Pathog.">
        <title>Evolution of structural diversity of trichothecenes, a family of toxins produced by plant pathogenic and entomopathogenic fungi.</title>
        <authorList>
            <person name="Proctor R.H."/>
            <person name="McCormick S.P."/>
            <person name="Kim H.S."/>
            <person name="Cardoza R.E."/>
            <person name="Stanley A.M."/>
            <person name="Lindo L."/>
            <person name="Kelly A."/>
            <person name="Brown D.W."/>
            <person name="Lee T."/>
            <person name="Vaughan M.M."/>
            <person name="Alexander N.J."/>
            <person name="Busman M."/>
            <person name="Gutierrez S."/>
        </authorList>
    </citation>
    <scope>NUCLEOTIDE SEQUENCE [LARGE SCALE GENOMIC DNA]</scope>
    <source>
        <strain evidence="10 11">NRRL 20695</strain>
    </source>
</reference>
<protein>
    <recommendedName>
        <fullName evidence="9">Major facilitator superfamily (MFS) profile domain-containing protein</fullName>
    </recommendedName>
</protein>
<feature type="transmembrane region" description="Helical" evidence="8">
    <location>
        <begin position="431"/>
        <end position="455"/>
    </location>
</feature>
<dbReference type="OrthoDB" id="10021397at2759"/>
<feature type="transmembrane region" description="Helical" evidence="8">
    <location>
        <begin position="194"/>
        <end position="214"/>
    </location>
</feature>
<dbReference type="AlphaFoldDB" id="A0A395T561"/>
<dbReference type="FunFam" id="1.20.1250.20:FF:000196">
    <property type="entry name" value="MFS toxin efflux pump (AflT)"/>
    <property type="match status" value="1"/>
</dbReference>
<dbReference type="CDD" id="cd17502">
    <property type="entry name" value="MFS_Azr1_MDR_like"/>
    <property type="match status" value="1"/>
</dbReference>
<feature type="transmembrane region" description="Helical" evidence="8">
    <location>
        <begin position="398"/>
        <end position="419"/>
    </location>
</feature>
<evidence type="ECO:0000313" key="11">
    <source>
        <dbReference type="Proteomes" id="UP000266234"/>
    </source>
</evidence>
<feature type="transmembrane region" description="Helical" evidence="8">
    <location>
        <begin position="234"/>
        <end position="255"/>
    </location>
</feature>
<keyword evidence="5 8" id="KW-0472">Membrane</keyword>
<dbReference type="SUPFAM" id="SSF103473">
    <property type="entry name" value="MFS general substrate transporter"/>
    <property type="match status" value="1"/>
</dbReference>
<evidence type="ECO:0000256" key="4">
    <source>
        <dbReference type="ARBA" id="ARBA00022989"/>
    </source>
</evidence>
<dbReference type="InterPro" id="IPR036259">
    <property type="entry name" value="MFS_trans_sf"/>
</dbReference>
<evidence type="ECO:0000256" key="1">
    <source>
        <dbReference type="ARBA" id="ARBA00004141"/>
    </source>
</evidence>
<accession>A0A395T561</accession>
<dbReference type="GO" id="GO:0005886">
    <property type="term" value="C:plasma membrane"/>
    <property type="evidence" value="ECO:0007669"/>
    <property type="project" value="TreeGrafter"/>
</dbReference>
<gene>
    <name evidence="10" type="ORF">FLONG3_1955</name>
</gene>
<keyword evidence="2" id="KW-0813">Transport</keyword>
<comment type="subcellular location">
    <subcellularLocation>
        <location evidence="1">Membrane</location>
        <topology evidence="1">Multi-pass membrane protein</topology>
    </subcellularLocation>
</comment>
<feature type="domain" description="Major facilitator superfamily (MFS) profile" evidence="9">
    <location>
        <begin position="42"/>
        <end position="529"/>
    </location>
</feature>
<dbReference type="PROSITE" id="PS50850">
    <property type="entry name" value="MFS"/>
    <property type="match status" value="1"/>
</dbReference>
<evidence type="ECO:0000256" key="2">
    <source>
        <dbReference type="ARBA" id="ARBA00022448"/>
    </source>
</evidence>
<sequence>MDEKDIKNPNSPERPSSDAANQSSDTIDDVKTYPPKKVVLPTMVALFLVFFLVALDRTIIGTAIPTISAEFNSFGDIAWYESAFLLPLCVFQLSFGLVFKYYSTKWILFILTAIFEVGSIVCAAAPSSNALIVGRAITGIGGAGIGSGVFFYITLLFPLEERPKYLGSLGSAFGISSILGPILGGYLTSVSWRWCFWINVPIGALSLVLLFILAPNRPSPAKAASTWRQKFLDLDPLGFLLIAGSIVCLLFALEFGKEDRKWSSGRVIALFVIFAVLLLAFAAYQIWRGEKATVPPRILTQRTVVASCLFNFFVGCVLVIYAFYIPIWFQVVKGKSPQDSGIALLPLLLSNVLFVIVSGILVGVVGYFTPFAITGSAILLIGGALITTWTADVGQGKWIGYQIITGAGMGFALQQPAIAVQTVLSESDSPVGLSVLSFLGFLSGTIFITVAQTLLQGQLDSRIKQYFPDIDTQQLSNSGAASIRNLVSDDEIDLVLDAYNDSMRSIWYLALAMGAASLIVSFAFEWKNVKAKKKEEEAKKESAGSVSA</sequence>
<dbReference type="GO" id="GO:0022857">
    <property type="term" value="F:transmembrane transporter activity"/>
    <property type="evidence" value="ECO:0007669"/>
    <property type="project" value="InterPro"/>
</dbReference>
<dbReference type="InterPro" id="IPR011701">
    <property type="entry name" value="MFS"/>
</dbReference>
<feature type="transmembrane region" description="Helical" evidence="8">
    <location>
        <begin position="304"/>
        <end position="329"/>
    </location>
</feature>
<dbReference type="InterPro" id="IPR001958">
    <property type="entry name" value="Tet-R_TetA/multi-R_MdtG-like"/>
</dbReference>
<dbReference type="Pfam" id="PF07690">
    <property type="entry name" value="MFS_1"/>
    <property type="match status" value="1"/>
</dbReference>
<dbReference type="PANTHER" id="PTHR23501:SF153">
    <property type="entry name" value="AFLATOXIN EFFLUX PUMP, PUTATIVE-RELATED"/>
    <property type="match status" value="1"/>
</dbReference>
<evidence type="ECO:0000256" key="5">
    <source>
        <dbReference type="ARBA" id="ARBA00023136"/>
    </source>
</evidence>
<evidence type="ECO:0000259" key="9">
    <source>
        <dbReference type="PROSITE" id="PS50850"/>
    </source>
</evidence>
<dbReference type="Gene3D" id="1.20.1250.20">
    <property type="entry name" value="MFS general substrate transporter like domains"/>
    <property type="match status" value="1"/>
</dbReference>
<feature type="transmembrane region" description="Helical" evidence="8">
    <location>
        <begin position="506"/>
        <end position="524"/>
    </location>
</feature>
<evidence type="ECO:0000256" key="6">
    <source>
        <dbReference type="ARBA" id="ARBA00023180"/>
    </source>
</evidence>
<feature type="transmembrane region" description="Helical" evidence="8">
    <location>
        <begin position="371"/>
        <end position="391"/>
    </location>
</feature>
<keyword evidence="6" id="KW-0325">Glycoprotein</keyword>
<evidence type="ECO:0000256" key="7">
    <source>
        <dbReference type="SAM" id="MobiDB-lite"/>
    </source>
</evidence>
<keyword evidence="11" id="KW-1185">Reference proteome</keyword>
<keyword evidence="3 8" id="KW-0812">Transmembrane</keyword>
<evidence type="ECO:0000256" key="8">
    <source>
        <dbReference type="SAM" id="Phobius"/>
    </source>
</evidence>
<organism evidence="10 11">
    <name type="scientific">Fusarium longipes</name>
    <dbReference type="NCBI Taxonomy" id="694270"/>
    <lineage>
        <taxon>Eukaryota</taxon>
        <taxon>Fungi</taxon>
        <taxon>Dikarya</taxon>
        <taxon>Ascomycota</taxon>
        <taxon>Pezizomycotina</taxon>
        <taxon>Sordariomycetes</taxon>
        <taxon>Hypocreomycetidae</taxon>
        <taxon>Hypocreales</taxon>
        <taxon>Nectriaceae</taxon>
        <taxon>Fusarium</taxon>
    </lineage>
</organism>
<feature type="transmembrane region" description="Helical" evidence="8">
    <location>
        <begin position="105"/>
        <end position="125"/>
    </location>
</feature>
<feature type="region of interest" description="Disordered" evidence="7">
    <location>
        <begin position="1"/>
        <end position="28"/>
    </location>
</feature>
<feature type="transmembrane region" description="Helical" evidence="8">
    <location>
        <begin position="38"/>
        <end position="56"/>
    </location>
</feature>
<dbReference type="PRINTS" id="PR01035">
    <property type="entry name" value="TCRTETA"/>
</dbReference>
<feature type="transmembrane region" description="Helical" evidence="8">
    <location>
        <begin position="341"/>
        <end position="365"/>
    </location>
</feature>
<dbReference type="Proteomes" id="UP000266234">
    <property type="component" value="Unassembled WGS sequence"/>
</dbReference>
<evidence type="ECO:0000313" key="10">
    <source>
        <dbReference type="EMBL" id="RGP79884.1"/>
    </source>
</evidence>
<proteinExistence type="predicted"/>
<dbReference type="Gene3D" id="1.20.1720.10">
    <property type="entry name" value="Multidrug resistance protein D"/>
    <property type="match status" value="1"/>
</dbReference>
<dbReference type="InterPro" id="IPR020846">
    <property type="entry name" value="MFS_dom"/>
</dbReference>
<evidence type="ECO:0000256" key="3">
    <source>
        <dbReference type="ARBA" id="ARBA00022692"/>
    </source>
</evidence>